<keyword evidence="3" id="KW-1185">Reference proteome</keyword>
<feature type="transmembrane region" description="Helical" evidence="1">
    <location>
        <begin position="88"/>
        <end position="111"/>
    </location>
</feature>
<dbReference type="Proteomes" id="UP000325105">
    <property type="component" value="Unassembled WGS sequence"/>
</dbReference>
<reference evidence="2 3" key="1">
    <citation type="submission" date="2019-07" db="EMBL/GenBank/DDBJ databases">
        <title>Genomic Encyclopedia of Archaeal and Bacterial Type Strains, Phase II (KMG-II): from individual species to whole genera.</title>
        <authorList>
            <person name="Goeker M."/>
        </authorList>
    </citation>
    <scope>NUCLEOTIDE SEQUENCE [LARGE SCALE GENOMIC DNA]</scope>
    <source>
        <strain evidence="2 3">DSM 18850</strain>
    </source>
</reference>
<dbReference type="RefSeq" id="WP_148909620.1">
    <property type="nucleotide sequence ID" value="NZ_VNHX01000020.1"/>
</dbReference>
<feature type="transmembrane region" description="Helical" evidence="1">
    <location>
        <begin position="12"/>
        <end position="36"/>
    </location>
</feature>
<sequence>MEKNGLFEKSFFGSWYGKVLGILSMALVASALITFYATRLPMLQSVGTGPHLFTLLFTWLLMVPVVWVVAIVVCRLDRSAYFQRNELARWLLQAALLCVILPTVILYAVYFIYSRFLGANLWEHDYVNRDFVVVVFCVIMEQVFFEFRKNRIRIERLSEALATAGAREKSLLSRIELLEPKLANTKRDAVKLRAWLLELTQPIYVRLDGKEFVPVPVVRADSVYIDKVFAGQKMLQAGLPGGHVGEVREDSLQEIGSRFPFWMVKLKRSLLVPLMSIRAVGYASGVPYVQLFGEDRKVKVSASTLKDIKERITAYRNALGSDTPPGALDWLHTLLPDGSDDEDRS</sequence>
<gene>
    <name evidence="2" type="ORF">BC792_12047</name>
</gene>
<comment type="caution">
    <text evidence="2">The sequence shown here is derived from an EMBL/GenBank/DDBJ whole genome shotgun (WGS) entry which is preliminary data.</text>
</comment>
<feature type="transmembrane region" description="Helical" evidence="1">
    <location>
        <begin position="131"/>
        <end position="147"/>
    </location>
</feature>
<name>A0A5S5D9S2_9SPHI</name>
<dbReference type="OrthoDB" id="701279at2"/>
<evidence type="ECO:0000313" key="3">
    <source>
        <dbReference type="Proteomes" id="UP000325105"/>
    </source>
</evidence>
<keyword evidence="1" id="KW-1133">Transmembrane helix</keyword>
<organism evidence="2 3">
    <name type="scientific">Sphingobacterium allocomposti</name>
    <dbReference type="NCBI Taxonomy" id="415956"/>
    <lineage>
        <taxon>Bacteria</taxon>
        <taxon>Pseudomonadati</taxon>
        <taxon>Bacteroidota</taxon>
        <taxon>Sphingobacteriia</taxon>
        <taxon>Sphingobacteriales</taxon>
        <taxon>Sphingobacteriaceae</taxon>
        <taxon>Sphingobacterium</taxon>
    </lineage>
</organism>
<dbReference type="EMBL" id="VNHX01000020">
    <property type="protein sequence ID" value="TYP91339.1"/>
    <property type="molecule type" value="Genomic_DNA"/>
</dbReference>
<evidence type="ECO:0000256" key="1">
    <source>
        <dbReference type="SAM" id="Phobius"/>
    </source>
</evidence>
<accession>A0A5S5D9S2</accession>
<proteinExistence type="predicted"/>
<keyword evidence="1" id="KW-0812">Transmembrane</keyword>
<evidence type="ECO:0000313" key="2">
    <source>
        <dbReference type="EMBL" id="TYP91339.1"/>
    </source>
</evidence>
<protein>
    <submittedName>
        <fullName evidence="2">Uncharacterized protein</fullName>
    </submittedName>
</protein>
<feature type="transmembrane region" description="Helical" evidence="1">
    <location>
        <begin position="56"/>
        <end position="76"/>
    </location>
</feature>
<dbReference type="AlphaFoldDB" id="A0A5S5D9S2"/>
<keyword evidence="1" id="KW-0472">Membrane</keyword>